<gene>
    <name evidence="1" type="ORF">SFRICE_020284</name>
</gene>
<name>A0A2H1W150_SPOFR</name>
<protein>
    <submittedName>
        <fullName evidence="1">SFRICE_020284</fullName>
    </submittedName>
</protein>
<organism evidence="1">
    <name type="scientific">Spodoptera frugiperda</name>
    <name type="common">Fall armyworm</name>
    <dbReference type="NCBI Taxonomy" id="7108"/>
    <lineage>
        <taxon>Eukaryota</taxon>
        <taxon>Metazoa</taxon>
        <taxon>Ecdysozoa</taxon>
        <taxon>Arthropoda</taxon>
        <taxon>Hexapoda</taxon>
        <taxon>Insecta</taxon>
        <taxon>Pterygota</taxon>
        <taxon>Neoptera</taxon>
        <taxon>Endopterygota</taxon>
        <taxon>Lepidoptera</taxon>
        <taxon>Glossata</taxon>
        <taxon>Ditrysia</taxon>
        <taxon>Noctuoidea</taxon>
        <taxon>Noctuidae</taxon>
        <taxon>Amphipyrinae</taxon>
        <taxon>Spodoptera</taxon>
    </lineage>
</organism>
<proteinExistence type="predicted"/>
<evidence type="ECO:0000313" key="1">
    <source>
        <dbReference type="EMBL" id="SOQ46825.1"/>
    </source>
</evidence>
<reference evidence="1" key="1">
    <citation type="submission" date="2016-07" db="EMBL/GenBank/DDBJ databases">
        <authorList>
            <person name="Bretaudeau A."/>
        </authorList>
    </citation>
    <scope>NUCLEOTIDE SEQUENCE</scope>
    <source>
        <strain evidence="1">Rice</strain>
        <tissue evidence="1">Whole body</tissue>
    </source>
</reference>
<dbReference type="EMBL" id="ODYU01005709">
    <property type="protein sequence ID" value="SOQ46825.1"/>
    <property type="molecule type" value="Genomic_DNA"/>
</dbReference>
<accession>A0A2H1W150</accession>
<sequence length="118" mass="13123">MLEEERTMASSKRRWTDVTGGPKLLHFPISDFPTTLKFLNPKRLAIYIAFGISGVHGRRRLLAISVRLLLTKNHPIPTSTFRAGDPTRAQNERIELIAGRRTTTVVDGPRADASATTV</sequence>
<dbReference type="AlphaFoldDB" id="A0A2H1W150"/>